<accession>A0A2L0GZV6</accession>
<protein>
    <submittedName>
        <fullName evidence="1">Uncharacterized protein</fullName>
    </submittedName>
</protein>
<reference evidence="1 2" key="1">
    <citation type="submission" date="2017-10" db="EMBL/GenBank/DDBJ databases">
        <title>Analysis of the genome sequences of Rhizobium populations associated to common bean (phaseolus vulgaris).</title>
        <authorList>
            <person name="Bustos P."/>
            <person name="Santamaria R.I."/>
            <person name="Miranda-Sanchez F."/>
            <person name="Perez-Carrascal O."/>
            <person name="Juarez S."/>
            <person name="Lozano L."/>
            <person name="Martinez-Flores I."/>
            <person name="Vinuesa P."/>
            <person name="Martinez-Romero E."/>
            <person name="Cevallos M.A."/>
            <person name="Romero D."/>
            <person name="Davila G."/>
            <person name="Gonzalez V."/>
        </authorList>
    </citation>
    <scope>NUCLEOTIDE SEQUENCE [LARGE SCALE GENOMIC DNA]</scope>
    <source>
        <strain evidence="1 2">NXT3</strain>
    </source>
</reference>
<evidence type="ECO:0000313" key="1">
    <source>
        <dbReference type="EMBL" id="AUX74714.1"/>
    </source>
</evidence>
<gene>
    <name evidence="1" type="ORF">NXT3_CH00098</name>
</gene>
<organism evidence="1 2">
    <name type="scientific">Rhizobium fredii</name>
    <name type="common">Sinorhizobium fredii</name>
    <dbReference type="NCBI Taxonomy" id="380"/>
    <lineage>
        <taxon>Bacteria</taxon>
        <taxon>Pseudomonadati</taxon>
        <taxon>Pseudomonadota</taxon>
        <taxon>Alphaproteobacteria</taxon>
        <taxon>Hyphomicrobiales</taxon>
        <taxon>Rhizobiaceae</taxon>
        <taxon>Sinorhizobium/Ensifer group</taxon>
        <taxon>Sinorhizobium</taxon>
    </lineage>
</organism>
<name>A0A2L0GZV6_RHIFR</name>
<sequence>MQLLGAADSLVEISLISTRLRCSSPANACMFLRNRTAQAKAGGAVGGNVSRRNVRIFPAFHMGFVSDNR</sequence>
<proteinExistence type="predicted"/>
<dbReference type="EMBL" id="CP024307">
    <property type="protein sequence ID" value="AUX74714.1"/>
    <property type="molecule type" value="Genomic_DNA"/>
</dbReference>
<dbReference type="Proteomes" id="UP000239340">
    <property type="component" value="Chromosome"/>
</dbReference>
<dbReference type="AlphaFoldDB" id="A0A2L0GZV6"/>
<evidence type="ECO:0000313" key="2">
    <source>
        <dbReference type="Proteomes" id="UP000239340"/>
    </source>
</evidence>